<keyword evidence="4" id="KW-1185">Reference proteome</keyword>
<dbReference type="InterPro" id="IPR002347">
    <property type="entry name" value="SDR_fam"/>
</dbReference>
<dbReference type="PANTHER" id="PTHR24321:SF8">
    <property type="entry name" value="ESTRADIOL 17-BETA-DEHYDROGENASE 8-RELATED"/>
    <property type="match status" value="1"/>
</dbReference>
<dbReference type="Pfam" id="PF13561">
    <property type="entry name" value="adh_short_C2"/>
    <property type="match status" value="1"/>
</dbReference>
<evidence type="ECO:0000256" key="1">
    <source>
        <dbReference type="ARBA" id="ARBA00006484"/>
    </source>
</evidence>
<proteinExistence type="inferred from homology"/>
<protein>
    <submittedName>
        <fullName evidence="3">NAD(P)-dependent dehydrogenase (Short-subunit alcohol dehydrogenase family)</fullName>
    </submittedName>
</protein>
<reference evidence="3 4" key="1">
    <citation type="submission" date="2020-07" db="EMBL/GenBank/DDBJ databases">
        <title>Genomic Encyclopedia of Type Strains, Phase IV (KMG-IV): sequencing the most valuable type-strain genomes for metagenomic binning, comparative biology and taxonomic classification.</title>
        <authorList>
            <person name="Goeker M."/>
        </authorList>
    </citation>
    <scope>NUCLEOTIDE SEQUENCE [LARGE SCALE GENOMIC DNA]</scope>
    <source>
        <strain evidence="3 4">DSM 29043</strain>
    </source>
</reference>
<evidence type="ECO:0000313" key="3">
    <source>
        <dbReference type="EMBL" id="NYH94608.1"/>
    </source>
</evidence>
<name>A0A7Z0BTY8_9SPHN</name>
<dbReference type="PRINTS" id="PR00081">
    <property type="entry name" value="GDHRDH"/>
</dbReference>
<dbReference type="Proteomes" id="UP000522081">
    <property type="component" value="Unassembled WGS sequence"/>
</dbReference>
<organism evidence="3 4">
    <name type="scientific">Novosphingobium marinum</name>
    <dbReference type="NCBI Taxonomy" id="1514948"/>
    <lineage>
        <taxon>Bacteria</taxon>
        <taxon>Pseudomonadati</taxon>
        <taxon>Pseudomonadota</taxon>
        <taxon>Alphaproteobacteria</taxon>
        <taxon>Sphingomonadales</taxon>
        <taxon>Sphingomonadaceae</taxon>
        <taxon>Novosphingobium</taxon>
    </lineage>
</organism>
<sequence length="256" mass="26686">MSTRSDLLAGRVIMVTGGGNGIGRASALRCAEAGAAVAVTDRDLASAEAVAREIADAGGMAYAFRLDVTLEEEVREAVEKAVSRFGKLDGACNAAGATFKGVPMHEVDTEFWDFVHAVNLRGLFLSMKYQVAAMLDAGAGSVVNIASTAAIAAIPSGSEYCSAKAGVAGMTRAAAIDYARSNIRVNAVLPGGTRTAMMEHAFDLIEELREMVPEANPMGRLAEPDEMAMAVRWLLSDEASFVNGVLLPVDGGLTAQ</sequence>
<dbReference type="RefSeq" id="WP_179406504.1">
    <property type="nucleotide sequence ID" value="NZ_BMGF01000001.1"/>
</dbReference>
<gene>
    <name evidence="3" type="ORF">FHS75_000913</name>
</gene>
<evidence type="ECO:0000313" key="4">
    <source>
        <dbReference type="Proteomes" id="UP000522081"/>
    </source>
</evidence>
<dbReference type="FunFam" id="3.40.50.720:FF:000084">
    <property type="entry name" value="Short-chain dehydrogenase reductase"/>
    <property type="match status" value="1"/>
</dbReference>
<dbReference type="PROSITE" id="PS00061">
    <property type="entry name" value="ADH_SHORT"/>
    <property type="match status" value="1"/>
</dbReference>
<keyword evidence="2" id="KW-0560">Oxidoreductase</keyword>
<evidence type="ECO:0000256" key="2">
    <source>
        <dbReference type="ARBA" id="ARBA00023002"/>
    </source>
</evidence>
<dbReference type="EMBL" id="JACBZF010000001">
    <property type="protein sequence ID" value="NYH94608.1"/>
    <property type="molecule type" value="Genomic_DNA"/>
</dbReference>
<dbReference type="PANTHER" id="PTHR24321">
    <property type="entry name" value="DEHYDROGENASES, SHORT CHAIN"/>
    <property type="match status" value="1"/>
</dbReference>
<dbReference type="AlphaFoldDB" id="A0A7Z0BTY8"/>
<dbReference type="InterPro" id="IPR036291">
    <property type="entry name" value="NAD(P)-bd_dom_sf"/>
</dbReference>
<dbReference type="CDD" id="cd05233">
    <property type="entry name" value="SDR_c"/>
    <property type="match status" value="1"/>
</dbReference>
<dbReference type="GO" id="GO:0016491">
    <property type="term" value="F:oxidoreductase activity"/>
    <property type="evidence" value="ECO:0007669"/>
    <property type="project" value="UniProtKB-KW"/>
</dbReference>
<dbReference type="SUPFAM" id="SSF51735">
    <property type="entry name" value="NAD(P)-binding Rossmann-fold domains"/>
    <property type="match status" value="1"/>
</dbReference>
<accession>A0A7Z0BTY8</accession>
<dbReference type="PRINTS" id="PR00080">
    <property type="entry name" value="SDRFAMILY"/>
</dbReference>
<dbReference type="NCBIfam" id="NF005559">
    <property type="entry name" value="PRK07231.1"/>
    <property type="match status" value="1"/>
</dbReference>
<comment type="caution">
    <text evidence="3">The sequence shown here is derived from an EMBL/GenBank/DDBJ whole genome shotgun (WGS) entry which is preliminary data.</text>
</comment>
<dbReference type="Gene3D" id="3.40.50.720">
    <property type="entry name" value="NAD(P)-binding Rossmann-like Domain"/>
    <property type="match status" value="1"/>
</dbReference>
<comment type="similarity">
    <text evidence="1">Belongs to the short-chain dehydrogenases/reductases (SDR) family.</text>
</comment>
<dbReference type="InterPro" id="IPR020904">
    <property type="entry name" value="Sc_DH/Rdtase_CS"/>
</dbReference>